<evidence type="ECO:0000313" key="1">
    <source>
        <dbReference type="EMBL" id="CAI5709615.1"/>
    </source>
</evidence>
<comment type="caution">
    <text evidence="1">The sequence shown here is derived from an EMBL/GenBank/DDBJ whole genome shotgun (WGS) entry which is preliminary data.</text>
</comment>
<keyword evidence="2" id="KW-1185">Reference proteome</keyword>
<name>A0AAV0T0U3_9STRA</name>
<dbReference type="Proteomes" id="UP001162029">
    <property type="component" value="Unassembled WGS sequence"/>
</dbReference>
<dbReference type="AlphaFoldDB" id="A0AAV0T0U3"/>
<proteinExistence type="predicted"/>
<organism evidence="1 2">
    <name type="scientific">Peronospora destructor</name>
    <dbReference type="NCBI Taxonomy" id="86335"/>
    <lineage>
        <taxon>Eukaryota</taxon>
        <taxon>Sar</taxon>
        <taxon>Stramenopiles</taxon>
        <taxon>Oomycota</taxon>
        <taxon>Peronosporomycetes</taxon>
        <taxon>Peronosporales</taxon>
        <taxon>Peronosporaceae</taxon>
        <taxon>Peronospora</taxon>
    </lineage>
</organism>
<evidence type="ECO:0000313" key="2">
    <source>
        <dbReference type="Proteomes" id="UP001162029"/>
    </source>
</evidence>
<reference evidence="1" key="1">
    <citation type="submission" date="2022-12" db="EMBL/GenBank/DDBJ databases">
        <authorList>
            <person name="Webb A."/>
        </authorList>
    </citation>
    <scope>NUCLEOTIDE SEQUENCE</scope>
    <source>
        <strain evidence="1">Pd1</strain>
    </source>
</reference>
<sequence length="113" mass="12949">MFDLKCLKTLKSTAELSLDVDASLLVVRLLVFGFVEAIGLRLAFGHKPIARFVHLFPDSCDFVIELLLCNVTRSDRLEEFRLQMRDFCGLVETISYFLPESVELLDLFFVLDT</sequence>
<protein>
    <submittedName>
        <fullName evidence="1">Uncharacterized protein</fullName>
    </submittedName>
</protein>
<accession>A0AAV0T0U3</accession>
<dbReference type="EMBL" id="CANTFM010000049">
    <property type="protein sequence ID" value="CAI5709615.1"/>
    <property type="molecule type" value="Genomic_DNA"/>
</dbReference>
<gene>
    <name evidence="1" type="ORF">PDE001_LOCUS292</name>
</gene>